<feature type="region of interest" description="Disordered" evidence="7">
    <location>
        <begin position="807"/>
        <end position="911"/>
    </location>
</feature>
<sequence>MKSLLLNLVSILGNFSYDQINLSDRRLTERIIAESLNVIPIATSGDVPKARSLHTHINTGTSLFVFGGKFDNPEDKLDGNIYMLDIGSKYVWSKPTITGNLPGGRYGHTSTAIGTKIYIFGGRNDEKYLNDLIYFDIKNFKSIKKKNKLKFTLSKGNNNSSVWNFIVPANSSPPARIGHISCNYDDKIYIFGGSDGEKYYNDTWCYDIKENTWKELSCTGYIPAPRELHSATIINDVIYTFGGRTKEGTEIKELEDLCAFRISNLRWHKFPNLGPSPSPRYSLNMTASHDKICVFGGDCSQPPKIDEDGIIHILDTSKIKFPSGIQKKDFAQRENTGNMTALPPPDSPPTMSQPKVINSKIIIQTGRESSLPQRPPSSKGRLFENVNSFRQDDSPTNSEISSYELQTINAAQTQQQQEFRSSGEIIRKNLIEYIVTGDINKNDLTGYNSNPSLPLPIKSSININAWSNPIQDMSIKRDFFEVQNSIPEDSIMTTNESPNMRIFLDNQRRISHRRTTSQELSISSPRVLTPRRISVDSKPTTQELSLGPSQRQFPIRRASADNYKTTKQITEFPSGRKSSDNQRTMTPIIESPSRTTFADNQKIITSTIEPSSKITVDNQKSTFVMESPSKITLIDNQRIITPIMEIPSDTTFVDNEITSTPKTESPSHTPIMENPSTTTFVVKERTITPITESSTKSSTTFVDNERTITPIVESPTETTWTTLVSNQRTTIQTTEVNSLNISIDNRKLASLFEEHPSIISVGSQKTTQITELPSWQTSTDNKMDSPITGFASTTTDSTLTMPESSIISEQKELVSSEATRNTTMDVSENNTEKIKNIQNVTRNDSSTTSIDKFAKRCSSDSLTSSSSNQSNHSLSNRRNGKDTRPRGARPMGASRPNNSSPLHIRTDSDQLNRNSLIKLQESLTHSSSNGTNTPDNLSVASLRSGHFVFNDEENTRVRSSSQSKLPKSSISDVKPNNDDSGNEKAHHESESDGSICENDDIMTTSSKTDDSIVSQSPKIDVTEKVSDISHPNMDGENLKQEFEHHQSNIEEFKQRESWFKAELDSARKSGFTPDLYDDGNKEDGGAVEKVEQMLINGRDDDEVYNAEQRRVMESIVQIQQRLLNAKAKISNQAQVVSQKLSSSERARSTAVNEANYFRTKLDTLVKLSESKFSNVELSQTKELEKRLIKTLTENKLLKDQYLELCQLSNLEKTTKKSVNDQIQIDISRAESTEKASDRVLAKLAALRLKAATSESQLEKSNKQLTKVNNEINLFKKENSNDRLKMKSLHSSLDHHHQVYEQVSSAVLIANERAEEAEKLWKQSRNDILKLEKEVIGLKNELESKTRELDHAVDRVDEVERLLGKVQKEGLVVRNMMQEGMTELLNISWWDKVSNNVWENAKIRRLEEELALLKNSQDDDNIIKLYE</sequence>
<name>A0A9W4SQU5_9GLOM</name>
<dbReference type="PANTHER" id="PTHR23244">
    <property type="entry name" value="KELCH REPEAT DOMAIN"/>
    <property type="match status" value="1"/>
</dbReference>
<dbReference type="InterPro" id="IPR015915">
    <property type="entry name" value="Kelch-typ_b-propeller"/>
</dbReference>
<dbReference type="SUPFAM" id="SSF117281">
    <property type="entry name" value="Kelch motif"/>
    <property type="match status" value="1"/>
</dbReference>
<feature type="compositionally biased region" description="Low complexity" evidence="7">
    <location>
        <begin position="859"/>
        <end position="877"/>
    </location>
</feature>
<evidence type="ECO:0000256" key="2">
    <source>
        <dbReference type="ARBA" id="ARBA00022441"/>
    </source>
</evidence>
<feature type="region of interest" description="Disordered" evidence="7">
    <location>
        <begin position="953"/>
        <end position="1019"/>
    </location>
</feature>
<accession>A0A9W4SQU5</accession>
<evidence type="ECO:0000313" key="8">
    <source>
        <dbReference type="EMBL" id="CAI2175831.1"/>
    </source>
</evidence>
<feature type="compositionally biased region" description="Polar residues" evidence="7">
    <location>
        <begin position="385"/>
        <end position="399"/>
    </location>
</feature>
<dbReference type="EMBL" id="CAMKVN010001417">
    <property type="protein sequence ID" value="CAI2175831.1"/>
    <property type="molecule type" value="Genomic_DNA"/>
</dbReference>
<reference evidence="8" key="1">
    <citation type="submission" date="2022-08" db="EMBL/GenBank/DDBJ databases">
        <authorList>
            <person name="Kallberg Y."/>
            <person name="Tangrot J."/>
            <person name="Rosling A."/>
        </authorList>
    </citation>
    <scope>NUCLEOTIDE SEQUENCE</scope>
    <source>
        <strain evidence="8">Wild A</strain>
    </source>
</reference>
<dbReference type="Proteomes" id="UP001153678">
    <property type="component" value="Unassembled WGS sequence"/>
</dbReference>
<feature type="compositionally biased region" description="Polar residues" evidence="7">
    <location>
        <begin position="816"/>
        <end position="829"/>
    </location>
</feature>
<evidence type="ECO:0000256" key="7">
    <source>
        <dbReference type="SAM" id="MobiDB-lite"/>
    </source>
</evidence>
<dbReference type="Gene3D" id="2.120.10.80">
    <property type="entry name" value="Kelch-type beta propeller"/>
    <property type="match status" value="2"/>
</dbReference>
<comment type="subcellular location">
    <subcellularLocation>
        <location evidence="1">Cytoplasm</location>
    </subcellularLocation>
</comment>
<feature type="region of interest" description="Disordered" evidence="7">
    <location>
        <begin position="331"/>
        <end position="354"/>
    </location>
</feature>
<protein>
    <submittedName>
        <fullName evidence="8">18381_t:CDS:1</fullName>
    </submittedName>
</protein>
<keyword evidence="3" id="KW-0963">Cytoplasm</keyword>
<comment type="caution">
    <text evidence="8">The sequence shown here is derived from an EMBL/GenBank/DDBJ whole genome shotgun (WGS) entry which is preliminary data.</text>
</comment>
<organism evidence="8 9">
    <name type="scientific">Funneliformis geosporum</name>
    <dbReference type="NCBI Taxonomy" id="1117311"/>
    <lineage>
        <taxon>Eukaryota</taxon>
        <taxon>Fungi</taxon>
        <taxon>Fungi incertae sedis</taxon>
        <taxon>Mucoromycota</taxon>
        <taxon>Glomeromycotina</taxon>
        <taxon>Glomeromycetes</taxon>
        <taxon>Glomerales</taxon>
        <taxon>Glomeraceae</taxon>
        <taxon>Funneliformis</taxon>
    </lineage>
</organism>
<feature type="compositionally biased region" description="Polar residues" evidence="7">
    <location>
        <begin position="1001"/>
        <end position="1017"/>
    </location>
</feature>
<dbReference type="SUPFAM" id="SSF57997">
    <property type="entry name" value="Tropomyosin"/>
    <property type="match status" value="1"/>
</dbReference>
<proteinExistence type="predicted"/>
<evidence type="ECO:0000256" key="1">
    <source>
        <dbReference type="ARBA" id="ARBA00004496"/>
    </source>
</evidence>
<evidence type="ECO:0000313" key="9">
    <source>
        <dbReference type="Proteomes" id="UP001153678"/>
    </source>
</evidence>
<feature type="coiled-coil region" evidence="6">
    <location>
        <begin position="1243"/>
        <end position="1277"/>
    </location>
</feature>
<gene>
    <name evidence="8" type="ORF">FWILDA_LOCUS7288</name>
</gene>
<feature type="compositionally biased region" description="Polar residues" evidence="7">
    <location>
        <begin position="836"/>
        <end position="850"/>
    </location>
</feature>
<keyword evidence="2" id="KW-0880">Kelch repeat</keyword>
<dbReference type="Pfam" id="PF24681">
    <property type="entry name" value="Kelch_KLHDC2_KLHL20_DRC7"/>
    <property type="match status" value="2"/>
</dbReference>
<keyword evidence="5 6" id="KW-0175">Coiled coil</keyword>
<feature type="compositionally biased region" description="Basic and acidic residues" evidence="7">
    <location>
        <begin position="975"/>
        <end position="990"/>
    </location>
</feature>
<dbReference type="GO" id="GO:0061245">
    <property type="term" value="P:establishment or maintenance of bipolar cell polarity"/>
    <property type="evidence" value="ECO:0007669"/>
    <property type="project" value="TreeGrafter"/>
</dbReference>
<evidence type="ECO:0000256" key="5">
    <source>
        <dbReference type="ARBA" id="ARBA00023054"/>
    </source>
</evidence>
<feature type="coiled-coil region" evidence="6">
    <location>
        <begin position="1313"/>
        <end position="1368"/>
    </location>
</feature>
<evidence type="ECO:0000256" key="3">
    <source>
        <dbReference type="ARBA" id="ARBA00022490"/>
    </source>
</evidence>
<evidence type="ECO:0000256" key="6">
    <source>
        <dbReference type="SAM" id="Coils"/>
    </source>
</evidence>
<keyword evidence="4" id="KW-0677">Repeat</keyword>
<feature type="region of interest" description="Disordered" evidence="7">
    <location>
        <begin position="366"/>
        <end position="399"/>
    </location>
</feature>
<dbReference type="FunFam" id="2.120.10.80:FF:000049">
    <property type="entry name" value="Cell polarity protein (Tea1)"/>
    <property type="match status" value="1"/>
</dbReference>
<dbReference type="OrthoDB" id="45365at2759"/>
<feature type="compositionally biased region" description="Low complexity" evidence="7">
    <location>
        <begin position="959"/>
        <end position="971"/>
    </location>
</feature>
<dbReference type="PANTHER" id="PTHR23244:SF456">
    <property type="entry name" value="MULTIPLE EPIDERMAL GROWTH FACTOR-LIKE DOMAINS PROTEIN 8"/>
    <property type="match status" value="1"/>
</dbReference>
<evidence type="ECO:0000256" key="4">
    <source>
        <dbReference type="ARBA" id="ARBA00022737"/>
    </source>
</evidence>
<keyword evidence="9" id="KW-1185">Reference proteome</keyword>
<dbReference type="GO" id="GO:0051285">
    <property type="term" value="C:cell cortex of cell tip"/>
    <property type="evidence" value="ECO:0007669"/>
    <property type="project" value="TreeGrafter"/>
</dbReference>